<dbReference type="EMBL" id="KV921290">
    <property type="protein sequence ID" value="ORE20705.1"/>
    <property type="molecule type" value="Genomic_DNA"/>
</dbReference>
<dbReference type="AlphaFoldDB" id="A0A1X0S8U9"/>
<sequence length="68" mass="7457">ENYTVKHISAIVGISTSTVQNIISRISKSGTPLPGKVTGAPKKRSERDDGRLQSLVRKEPFSSYDKIN</sequence>
<feature type="compositionally biased region" description="Basic and acidic residues" evidence="1">
    <location>
        <begin position="43"/>
        <end position="60"/>
    </location>
</feature>
<evidence type="ECO:0008006" key="4">
    <source>
        <dbReference type="Google" id="ProtNLM"/>
    </source>
</evidence>
<accession>A0A1X0S8U9</accession>
<name>A0A1X0S8U9_RHIZD</name>
<feature type="non-terminal residue" evidence="2">
    <location>
        <position position="1"/>
    </location>
</feature>
<proteinExistence type="predicted"/>
<gene>
    <name evidence="2" type="ORF">BCV71DRAFT_162973</name>
</gene>
<organism evidence="2 3">
    <name type="scientific">Rhizopus microsporus</name>
    <dbReference type="NCBI Taxonomy" id="58291"/>
    <lineage>
        <taxon>Eukaryota</taxon>
        <taxon>Fungi</taxon>
        <taxon>Fungi incertae sedis</taxon>
        <taxon>Mucoromycota</taxon>
        <taxon>Mucoromycotina</taxon>
        <taxon>Mucoromycetes</taxon>
        <taxon>Mucorales</taxon>
        <taxon>Mucorineae</taxon>
        <taxon>Rhizopodaceae</taxon>
        <taxon>Rhizopus</taxon>
    </lineage>
</organism>
<dbReference type="Proteomes" id="UP000242381">
    <property type="component" value="Unassembled WGS sequence"/>
</dbReference>
<evidence type="ECO:0000313" key="2">
    <source>
        <dbReference type="EMBL" id="ORE20705.1"/>
    </source>
</evidence>
<evidence type="ECO:0000256" key="1">
    <source>
        <dbReference type="SAM" id="MobiDB-lite"/>
    </source>
</evidence>
<reference evidence="2 3" key="1">
    <citation type="journal article" date="2016" name="Proc. Natl. Acad. Sci. U.S.A.">
        <title>Lipid metabolic changes in an early divergent fungus govern the establishment of a mutualistic symbiosis with endobacteria.</title>
        <authorList>
            <person name="Lastovetsky O.A."/>
            <person name="Gaspar M.L."/>
            <person name="Mondo S.J."/>
            <person name="LaButti K.M."/>
            <person name="Sandor L."/>
            <person name="Grigoriev I.V."/>
            <person name="Henry S.A."/>
            <person name="Pawlowska T.E."/>
        </authorList>
    </citation>
    <scope>NUCLEOTIDE SEQUENCE [LARGE SCALE GENOMIC DNA]</scope>
    <source>
        <strain evidence="2 3">ATCC 11559</strain>
    </source>
</reference>
<feature type="region of interest" description="Disordered" evidence="1">
    <location>
        <begin position="27"/>
        <end position="68"/>
    </location>
</feature>
<evidence type="ECO:0000313" key="3">
    <source>
        <dbReference type="Proteomes" id="UP000242381"/>
    </source>
</evidence>
<protein>
    <recommendedName>
        <fullName evidence="4">Transposase IS30-like HTH domain-containing protein</fullName>
    </recommendedName>
</protein>
<feature type="non-terminal residue" evidence="2">
    <location>
        <position position="68"/>
    </location>
</feature>